<evidence type="ECO:0000256" key="3">
    <source>
        <dbReference type="ARBA" id="ARBA00022692"/>
    </source>
</evidence>
<dbReference type="Pfam" id="PF01130">
    <property type="entry name" value="CD36"/>
    <property type="match status" value="2"/>
</dbReference>
<evidence type="ECO:0000313" key="8">
    <source>
        <dbReference type="Proteomes" id="UP000046393"/>
    </source>
</evidence>
<proteinExistence type="inferred from homology"/>
<dbReference type="GO" id="GO:0005737">
    <property type="term" value="C:cytoplasm"/>
    <property type="evidence" value="ECO:0007669"/>
    <property type="project" value="TreeGrafter"/>
</dbReference>
<keyword evidence="5 7" id="KW-0472">Membrane</keyword>
<evidence type="ECO:0000256" key="1">
    <source>
        <dbReference type="ARBA" id="ARBA00004370"/>
    </source>
</evidence>
<dbReference type="InterPro" id="IPR002159">
    <property type="entry name" value="CD36_fam"/>
</dbReference>
<evidence type="ECO:0000256" key="4">
    <source>
        <dbReference type="ARBA" id="ARBA00022989"/>
    </source>
</evidence>
<feature type="transmembrane region" description="Helical" evidence="7">
    <location>
        <begin position="371"/>
        <end position="396"/>
    </location>
</feature>
<comment type="similarity">
    <text evidence="2">Belongs to the CD36 family.</text>
</comment>
<accession>A0A158R499</accession>
<evidence type="ECO:0000256" key="7">
    <source>
        <dbReference type="SAM" id="Phobius"/>
    </source>
</evidence>
<organism evidence="8 9">
    <name type="scientific">Syphacia muris</name>
    <dbReference type="NCBI Taxonomy" id="451379"/>
    <lineage>
        <taxon>Eukaryota</taxon>
        <taxon>Metazoa</taxon>
        <taxon>Ecdysozoa</taxon>
        <taxon>Nematoda</taxon>
        <taxon>Chromadorea</taxon>
        <taxon>Rhabditida</taxon>
        <taxon>Spirurina</taxon>
        <taxon>Oxyuridomorpha</taxon>
        <taxon>Oxyuroidea</taxon>
        <taxon>Oxyuridae</taxon>
        <taxon>Syphacia</taxon>
    </lineage>
</organism>
<dbReference type="STRING" id="451379.A0A158R499"/>
<keyword evidence="3 7" id="KW-0812">Transmembrane</keyword>
<protein>
    <submittedName>
        <fullName evidence="9">Protein croquemort</fullName>
    </submittedName>
</protein>
<reference evidence="9" key="1">
    <citation type="submission" date="2016-04" db="UniProtKB">
        <authorList>
            <consortium name="WormBaseParasite"/>
        </authorList>
    </citation>
    <scope>IDENTIFICATION</scope>
</reference>
<evidence type="ECO:0000256" key="2">
    <source>
        <dbReference type="ARBA" id="ARBA00010532"/>
    </source>
</evidence>
<comment type="subcellular location">
    <subcellularLocation>
        <location evidence="1">Membrane</location>
    </subcellularLocation>
</comment>
<dbReference type="WBParaSite" id="SMUV_0000278801-mRNA-1">
    <property type="protein sequence ID" value="SMUV_0000278801-mRNA-1"/>
    <property type="gene ID" value="SMUV_0000278801"/>
</dbReference>
<keyword evidence="4 7" id="KW-1133">Transmembrane helix</keyword>
<keyword evidence="6" id="KW-0325">Glycoprotein</keyword>
<dbReference type="GO" id="GO:0005044">
    <property type="term" value="F:scavenger receptor activity"/>
    <property type="evidence" value="ECO:0007669"/>
    <property type="project" value="TreeGrafter"/>
</dbReference>
<dbReference type="PANTHER" id="PTHR11923:SF105">
    <property type="entry name" value="PROTEIN CBR-SCAV-1"/>
    <property type="match status" value="1"/>
</dbReference>
<sequence length="483" mass="55369">MPSKINKSKICCLFWAFVLLLIGAALIVVGVIVMKKILPDIVHDKKVVGKNSDNSDNTITRIWKNPEYKTFMQYWVYNYTNALEIQHRGAYPDMLEKGPYSYREILTNNVEDWSEDENEVLYRRKSVFRFDAETSCPTCKPDDVFVVPDIIFFRNFLKEEFLNHSNIILVGDFFKPFVEEDDKLYLYIPEICRSLYMVYRNRVNIKGIDGMHFIMPDDIFNYDLDYNCGFCHRLNADMLGKKKGDVCLPNGLLDISQCTTLNPPIAVSKPHFLGAAKEVLSLFPRIKPLEQRDEVSVDVEPNMGVVLKADKRLQINVLVSRYNNTKTYNILLPGAYPIVWLNESFVIDDGTVDMLNTELFGPQKLVKLICWIVGVGCGALLIVIAVVMVVCALCCCNKVRSNISDKTSLLQLYLLIHSMFTSYFRRPKMLWLKTLRRKLLETIKLTMILIIRQTMGSVDGLSSKRNPNSLIVKPPAVQIINNA</sequence>
<feature type="transmembrane region" description="Helical" evidence="7">
    <location>
        <begin position="12"/>
        <end position="34"/>
    </location>
</feature>
<dbReference type="GO" id="GO:0016020">
    <property type="term" value="C:membrane"/>
    <property type="evidence" value="ECO:0007669"/>
    <property type="project" value="UniProtKB-SubCell"/>
</dbReference>
<dbReference type="PRINTS" id="PR01609">
    <property type="entry name" value="CD36FAMILY"/>
</dbReference>
<evidence type="ECO:0000313" key="9">
    <source>
        <dbReference type="WBParaSite" id="SMUV_0000278801-mRNA-1"/>
    </source>
</evidence>
<name>A0A158R499_9BILA</name>
<dbReference type="Proteomes" id="UP000046393">
    <property type="component" value="Unplaced"/>
</dbReference>
<dbReference type="AlphaFoldDB" id="A0A158R499"/>
<evidence type="ECO:0000256" key="5">
    <source>
        <dbReference type="ARBA" id="ARBA00023136"/>
    </source>
</evidence>
<dbReference type="PANTHER" id="PTHR11923">
    <property type="entry name" value="SCAVENGER RECEPTOR CLASS B TYPE-1 SR-B1"/>
    <property type="match status" value="1"/>
</dbReference>
<evidence type="ECO:0000256" key="6">
    <source>
        <dbReference type="ARBA" id="ARBA00023180"/>
    </source>
</evidence>
<keyword evidence="8" id="KW-1185">Reference proteome</keyword>